<keyword evidence="1" id="KW-0732">Signal</keyword>
<reference evidence="2 3" key="1">
    <citation type="submission" date="2019-02" db="EMBL/GenBank/DDBJ databases">
        <title>Deep-cultivation of Planctomycetes and their phenomic and genomic characterization uncovers novel biology.</title>
        <authorList>
            <person name="Wiegand S."/>
            <person name="Jogler M."/>
            <person name="Boedeker C."/>
            <person name="Pinto D."/>
            <person name="Vollmers J."/>
            <person name="Rivas-Marin E."/>
            <person name="Kohn T."/>
            <person name="Peeters S.H."/>
            <person name="Heuer A."/>
            <person name="Rast P."/>
            <person name="Oberbeckmann S."/>
            <person name="Bunk B."/>
            <person name="Jeske O."/>
            <person name="Meyerdierks A."/>
            <person name="Storesund J.E."/>
            <person name="Kallscheuer N."/>
            <person name="Luecker S."/>
            <person name="Lage O.M."/>
            <person name="Pohl T."/>
            <person name="Merkel B.J."/>
            <person name="Hornburger P."/>
            <person name="Mueller R.-W."/>
            <person name="Bruemmer F."/>
            <person name="Labrenz M."/>
            <person name="Spormann A.M."/>
            <person name="Op den Camp H."/>
            <person name="Overmann J."/>
            <person name="Amann R."/>
            <person name="Jetten M.S.M."/>
            <person name="Mascher T."/>
            <person name="Medema M.H."/>
            <person name="Devos D.P."/>
            <person name="Kaster A.-K."/>
            <person name="Ovreas L."/>
            <person name="Rohde M."/>
            <person name="Galperin M.Y."/>
            <person name="Jogler C."/>
        </authorList>
    </citation>
    <scope>NUCLEOTIDE SEQUENCE [LARGE SCALE GENOMIC DNA]</scope>
    <source>
        <strain evidence="2 3">KS4</strain>
    </source>
</reference>
<feature type="signal peptide" evidence="1">
    <location>
        <begin position="1"/>
        <end position="20"/>
    </location>
</feature>
<gene>
    <name evidence="2" type="ORF">KS4_36480</name>
</gene>
<proteinExistence type="predicted"/>
<accession>A0A517YZB0</accession>
<evidence type="ECO:0000313" key="3">
    <source>
        <dbReference type="Proteomes" id="UP000317369"/>
    </source>
</evidence>
<dbReference type="RefSeq" id="WP_145081113.1">
    <property type="nucleotide sequence ID" value="NZ_CP036425.1"/>
</dbReference>
<dbReference type="Proteomes" id="UP000317369">
    <property type="component" value="Chromosome"/>
</dbReference>
<evidence type="ECO:0000256" key="1">
    <source>
        <dbReference type="SAM" id="SignalP"/>
    </source>
</evidence>
<dbReference type="AlphaFoldDB" id="A0A517YZB0"/>
<name>A0A517YZB0_9BACT</name>
<keyword evidence="3" id="KW-1185">Reference proteome</keyword>
<dbReference type="KEGG" id="pcor:KS4_36480"/>
<feature type="chain" id="PRO_5021982873" evidence="1">
    <location>
        <begin position="21"/>
        <end position="209"/>
    </location>
</feature>
<dbReference type="EMBL" id="CP036425">
    <property type="protein sequence ID" value="QDU35565.1"/>
    <property type="molecule type" value="Genomic_DNA"/>
</dbReference>
<sequence precursor="true">MFRKLSTCSLAFALAASVQAAQVTSSQSEDFTAQHTVAAAYYVQPFTDGNSIRDTNVDTKVTFEQFNPNAGQLQQVVIKFLDTNFDGSAMWSHNEHAAHGTISEATIKLGPLSKKIESNLYFDDVNTPIPEHVYVYNVNKTGVLAQKTINVKNNSSMFVGTGTIDANVNLRLFIIGGPINFGKVALFFNMYNTAEYTGTISVDYIYETP</sequence>
<protein>
    <submittedName>
        <fullName evidence="2">Uncharacterized protein</fullName>
    </submittedName>
</protein>
<evidence type="ECO:0000313" key="2">
    <source>
        <dbReference type="EMBL" id="QDU35565.1"/>
    </source>
</evidence>
<organism evidence="2 3">
    <name type="scientific">Poriferisphaera corsica</name>
    <dbReference type="NCBI Taxonomy" id="2528020"/>
    <lineage>
        <taxon>Bacteria</taxon>
        <taxon>Pseudomonadati</taxon>
        <taxon>Planctomycetota</taxon>
        <taxon>Phycisphaerae</taxon>
        <taxon>Phycisphaerales</taxon>
        <taxon>Phycisphaeraceae</taxon>
        <taxon>Poriferisphaera</taxon>
    </lineage>
</organism>